<sequence>MDFKVARAIAIDGLTLTPVKAAEFDKDFAGFSTARRMVSRFLNTGLMNEKLLINNVVILLNVFGAQKTTGVFRVIMDDVSSAWSRRFSCG</sequence>
<dbReference type="EMBL" id="KR560069">
    <property type="protein sequence ID" value="AKO61705.1"/>
    <property type="molecule type" value="Genomic_DNA"/>
</dbReference>
<dbReference type="InterPro" id="IPR055631">
    <property type="entry name" value="DUF7207"/>
</dbReference>
<evidence type="ECO:0000313" key="2">
    <source>
        <dbReference type="Proteomes" id="UP000224291"/>
    </source>
</evidence>
<dbReference type="RefSeq" id="YP_010077898.1">
    <property type="nucleotide sequence ID" value="NC_054952.1"/>
</dbReference>
<organism evidence="1 2">
    <name type="scientific">Stenotrophomonas phage IME-SM1</name>
    <dbReference type="NCBI Taxonomy" id="1654717"/>
    <lineage>
        <taxon>Viruses</taxon>
        <taxon>Duplodnaviria</taxon>
        <taxon>Heunggongvirae</taxon>
        <taxon>Uroviricota</taxon>
        <taxon>Caudoviricetes</taxon>
        <taxon>Menderavirus</taxon>
        <taxon>Menderavirus IMESM1</taxon>
    </lineage>
</organism>
<dbReference type="Pfam" id="PF23837">
    <property type="entry name" value="DUF7207"/>
    <property type="match status" value="1"/>
</dbReference>
<reference evidence="1 2" key="1">
    <citation type="submission" date="2015-05" db="EMBL/GenBank/DDBJ databases">
        <authorList>
            <person name="Liu X."/>
            <person name="Tong Y."/>
            <person name="Huang Y."/>
            <person name="Fan H."/>
            <person name="An X."/>
            <person name="Mi Z."/>
            <person name="Zhang Z."/>
        </authorList>
    </citation>
    <scope>NUCLEOTIDE SEQUENCE [LARGE SCALE GENOMIC DNA]</scope>
</reference>
<dbReference type="Proteomes" id="UP000224291">
    <property type="component" value="Segment"/>
</dbReference>
<dbReference type="GeneID" id="65066806"/>
<protein>
    <submittedName>
        <fullName evidence="1">Uncharacterized protein</fullName>
    </submittedName>
</protein>
<name>A0A0H4IPM1_9CAUD</name>
<keyword evidence="2" id="KW-1185">Reference proteome</keyword>
<proteinExistence type="predicted"/>
<accession>A0A0H4IPM1</accession>
<evidence type="ECO:0000313" key="1">
    <source>
        <dbReference type="EMBL" id="AKO61705.1"/>
    </source>
</evidence>
<dbReference type="KEGG" id="vg:65066806"/>